<organism evidence="2 3">
    <name type="scientific">Coprinellus micaceus</name>
    <name type="common">Glistening ink-cap mushroom</name>
    <name type="synonym">Coprinus micaceus</name>
    <dbReference type="NCBI Taxonomy" id="71717"/>
    <lineage>
        <taxon>Eukaryota</taxon>
        <taxon>Fungi</taxon>
        <taxon>Dikarya</taxon>
        <taxon>Basidiomycota</taxon>
        <taxon>Agaricomycotina</taxon>
        <taxon>Agaricomycetes</taxon>
        <taxon>Agaricomycetidae</taxon>
        <taxon>Agaricales</taxon>
        <taxon>Agaricineae</taxon>
        <taxon>Psathyrellaceae</taxon>
        <taxon>Coprinellus</taxon>
    </lineage>
</organism>
<keyword evidence="3" id="KW-1185">Reference proteome</keyword>
<feature type="transmembrane region" description="Helical" evidence="1">
    <location>
        <begin position="23"/>
        <end position="45"/>
    </location>
</feature>
<proteinExistence type="predicted"/>
<dbReference type="EMBL" id="QPFP01000095">
    <property type="protein sequence ID" value="TEB22241.1"/>
    <property type="molecule type" value="Genomic_DNA"/>
</dbReference>
<evidence type="ECO:0000313" key="2">
    <source>
        <dbReference type="EMBL" id="TEB22241.1"/>
    </source>
</evidence>
<name>A0A4Y7SKF2_COPMI</name>
<dbReference type="Proteomes" id="UP000298030">
    <property type="component" value="Unassembled WGS sequence"/>
</dbReference>
<accession>A0A4Y7SKF2</accession>
<keyword evidence="1" id="KW-1133">Transmembrane helix</keyword>
<evidence type="ECO:0000256" key="1">
    <source>
        <dbReference type="SAM" id="Phobius"/>
    </source>
</evidence>
<protein>
    <submittedName>
        <fullName evidence="2">Uncharacterized protein</fullName>
    </submittedName>
</protein>
<comment type="caution">
    <text evidence="2">The sequence shown here is derived from an EMBL/GenBank/DDBJ whole genome shotgun (WGS) entry which is preliminary data.</text>
</comment>
<reference evidence="2 3" key="1">
    <citation type="journal article" date="2019" name="Nat. Ecol. Evol.">
        <title>Megaphylogeny resolves global patterns of mushroom evolution.</title>
        <authorList>
            <person name="Varga T."/>
            <person name="Krizsan K."/>
            <person name="Foldi C."/>
            <person name="Dima B."/>
            <person name="Sanchez-Garcia M."/>
            <person name="Sanchez-Ramirez S."/>
            <person name="Szollosi G.J."/>
            <person name="Szarkandi J.G."/>
            <person name="Papp V."/>
            <person name="Albert L."/>
            <person name="Andreopoulos W."/>
            <person name="Angelini C."/>
            <person name="Antonin V."/>
            <person name="Barry K.W."/>
            <person name="Bougher N.L."/>
            <person name="Buchanan P."/>
            <person name="Buyck B."/>
            <person name="Bense V."/>
            <person name="Catcheside P."/>
            <person name="Chovatia M."/>
            <person name="Cooper J."/>
            <person name="Damon W."/>
            <person name="Desjardin D."/>
            <person name="Finy P."/>
            <person name="Geml J."/>
            <person name="Haridas S."/>
            <person name="Hughes K."/>
            <person name="Justo A."/>
            <person name="Karasinski D."/>
            <person name="Kautmanova I."/>
            <person name="Kiss B."/>
            <person name="Kocsube S."/>
            <person name="Kotiranta H."/>
            <person name="LaButti K.M."/>
            <person name="Lechner B.E."/>
            <person name="Liimatainen K."/>
            <person name="Lipzen A."/>
            <person name="Lukacs Z."/>
            <person name="Mihaltcheva S."/>
            <person name="Morgado L.N."/>
            <person name="Niskanen T."/>
            <person name="Noordeloos M.E."/>
            <person name="Ohm R.A."/>
            <person name="Ortiz-Santana B."/>
            <person name="Ovrebo C."/>
            <person name="Racz N."/>
            <person name="Riley R."/>
            <person name="Savchenko A."/>
            <person name="Shiryaev A."/>
            <person name="Soop K."/>
            <person name="Spirin V."/>
            <person name="Szebenyi C."/>
            <person name="Tomsovsky M."/>
            <person name="Tulloss R.E."/>
            <person name="Uehling J."/>
            <person name="Grigoriev I.V."/>
            <person name="Vagvolgyi C."/>
            <person name="Papp T."/>
            <person name="Martin F.M."/>
            <person name="Miettinen O."/>
            <person name="Hibbett D.S."/>
            <person name="Nagy L.G."/>
        </authorList>
    </citation>
    <scope>NUCLEOTIDE SEQUENCE [LARGE SCALE GENOMIC DNA]</scope>
    <source>
        <strain evidence="2 3">FP101781</strain>
    </source>
</reference>
<keyword evidence="1" id="KW-0472">Membrane</keyword>
<evidence type="ECO:0000313" key="3">
    <source>
        <dbReference type="Proteomes" id="UP000298030"/>
    </source>
</evidence>
<sequence length="57" mass="6275">MPGIPPPDRNLSGGGIIPLNRRYVILLATPLLVIAVPWISCAFMSSGVRDKRHLRHT</sequence>
<gene>
    <name evidence="2" type="ORF">FA13DRAFT_1520713</name>
</gene>
<keyword evidence="1" id="KW-0812">Transmembrane</keyword>
<dbReference type="AlphaFoldDB" id="A0A4Y7SKF2"/>